<evidence type="ECO:0000313" key="2">
    <source>
        <dbReference type="EnsemblPlants" id="AES96226"/>
    </source>
</evidence>
<sequence length="76" mass="8776">MKLTQIEDLRIEPETPQISGITIWTFQVVIDDHTDVTKLLQGYVTSSNSKPTHLFQLQVSFESTFRIESLRHCNNV</sequence>
<dbReference type="HOGENOM" id="CLU_2658232_0_0_1"/>
<name>G7K1H3_MEDTR</name>
<keyword evidence="3" id="KW-1185">Reference proteome</keyword>
<dbReference type="EnsemblPlants" id="AES96226">
    <property type="protein sequence ID" value="AES96226"/>
    <property type="gene ID" value="MTR_5g034740"/>
</dbReference>
<evidence type="ECO:0000313" key="1">
    <source>
        <dbReference type="EMBL" id="AES96226.1"/>
    </source>
</evidence>
<dbReference type="Proteomes" id="UP000002051">
    <property type="component" value="Chromosome 5"/>
</dbReference>
<reference evidence="1 3" key="2">
    <citation type="journal article" date="2014" name="BMC Genomics">
        <title>An improved genome release (version Mt4.0) for the model legume Medicago truncatula.</title>
        <authorList>
            <person name="Tang H."/>
            <person name="Krishnakumar V."/>
            <person name="Bidwell S."/>
            <person name="Rosen B."/>
            <person name="Chan A."/>
            <person name="Zhou S."/>
            <person name="Gentzbittel L."/>
            <person name="Childs K.L."/>
            <person name="Yandell M."/>
            <person name="Gundlach H."/>
            <person name="Mayer K.F."/>
            <person name="Schwartz D.C."/>
            <person name="Town C.D."/>
        </authorList>
    </citation>
    <scope>GENOME REANNOTATION</scope>
    <source>
        <strain evidence="2 3">cv. Jemalong A17</strain>
    </source>
</reference>
<organism evidence="1 3">
    <name type="scientific">Medicago truncatula</name>
    <name type="common">Barrel medic</name>
    <name type="synonym">Medicago tribuloides</name>
    <dbReference type="NCBI Taxonomy" id="3880"/>
    <lineage>
        <taxon>Eukaryota</taxon>
        <taxon>Viridiplantae</taxon>
        <taxon>Streptophyta</taxon>
        <taxon>Embryophyta</taxon>
        <taxon>Tracheophyta</taxon>
        <taxon>Spermatophyta</taxon>
        <taxon>Magnoliopsida</taxon>
        <taxon>eudicotyledons</taxon>
        <taxon>Gunneridae</taxon>
        <taxon>Pentapetalae</taxon>
        <taxon>rosids</taxon>
        <taxon>fabids</taxon>
        <taxon>Fabales</taxon>
        <taxon>Fabaceae</taxon>
        <taxon>Papilionoideae</taxon>
        <taxon>50 kb inversion clade</taxon>
        <taxon>NPAAA clade</taxon>
        <taxon>Hologalegina</taxon>
        <taxon>IRL clade</taxon>
        <taxon>Trifolieae</taxon>
        <taxon>Medicago</taxon>
    </lineage>
</organism>
<dbReference type="AlphaFoldDB" id="G7K1H3"/>
<reference evidence="2" key="3">
    <citation type="submission" date="2015-04" db="UniProtKB">
        <authorList>
            <consortium name="EnsemblPlants"/>
        </authorList>
    </citation>
    <scope>IDENTIFICATION</scope>
    <source>
        <strain evidence="2">cv. Jemalong A17</strain>
    </source>
</reference>
<protein>
    <submittedName>
        <fullName evidence="1 2">Uncharacterized protein</fullName>
    </submittedName>
</protein>
<dbReference type="EMBL" id="CM001221">
    <property type="protein sequence ID" value="AES96226.1"/>
    <property type="molecule type" value="Genomic_DNA"/>
</dbReference>
<accession>G7K1H3</accession>
<evidence type="ECO:0000313" key="3">
    <source>
        <dbReference type="Proteomes" id="UP000002051"/>
    </source>
</evidence>
<reference evidence="1 3" key="1">
    <citation type="journal article" date="2011" name="Nature">
        <title>The Medicago genome provides insight into the evolution of rhizobial symbioses.</title>
        <authorList>
            <person name="Young N.D."/>
            <person name="Debelle F."/>
            <person name="Oldroyd G.E."/>
            <person name="Geurts R."/>
            <person name="Cannon S.B."/>
            <person name="Udvardi M.K."/>
            <person name="Benedito V.A."/>
            <person name="Mayer K.F."/>
            <person name="Gouzy J."/>
            <person name="Schoof H."/>
            <person name="Van de Peer Y."/>
            <person name="Proost S."/>
            <person name="Cook D.R."/>
            <person name="Meyers B.C."/>
            <person name="Spannagl M."/>
            <person name="Cheung F."/>
            <person name="De Mita S."/>
            <person name="Krishnakumar V."/>
            <person name="Gundlach H."/>
            <person name="Zhou S."/>
            <person name="Mudge J."/>
            <person name="Bharti A.K."/>
            <person name="Murray J.D."/>
            <person name="Naoumkina M.A."/>
            <person name="Rosen B."/>
            <person name="Silverstein K.A."/>
            <person name="Tang H."/>
            <person name="Rombauts S."/>
            <person name="Zhao P.X."/>
            <person name="Zhou P."/>
            <person name="Barbe V."/>
            <person name="Bardou P."/>
            <person name="Bechner M."/>
            <person name="Bellec A."/>
            <person name="Berger A."/>
            <person name="Berges H."/>
            <person name="Bidwell S."/>
            <person name="Bisseling T."/>
            <person name="Choisne N."/>
            <person name="Couloux A."/>
            <person name="Denny R."/>
            <person name="Deshpande S."/>
            <person name="Dai X."/>
            <person name="Doyle J.J."/>
            <person name="Dudez A.M."/>
            <person name="Farmer A.D."/>
            <person name="Fouteau S."/>
            <person name="Franken C."/>
            <person name="Gibelin C."/>
            <person name="Gish J."/>
            <person name="Goldstein S."/>
            <person name="Gonzalez A.J."/>
            <person name="Green P.J."/>
            <person name="Hallab A."/>
            <person name="Hartog M."/>
            <person name="Hua A."/>
            <person name="Humphray S.J."/>
            <person name="Jeong D.H."/>
            <person name="Jing Y."/>
            <person name="Jocker A."/>
            <person name="Kenton S.M."/>
            <person name="Kim D.J."/>
            <person name="Klee K."/>
            <person name="Lai H."/>
            <person name="Lang C."/>
            <person name="Lin S."/>
            <person name="Macmil S.L."/>
            <person name="Magdelenat G."/>
            <person name="Matthews L."/>
            <person name="McCorrison J."/>
            <person name="Monaghan E.L."/>
            <person name="Mun J.H."/>
            <person name="Najar F.Z."/>
            <person name="Nicholson C."/>
            <person name="Noirot C."/>
            <person name="O'Bleness M."/>
            <person name="Paule C.R."/>
            <person name="Poulain J."/>
            <person name="Prion F."/>
            <person name="Qin B."/>
            <person name="Qu C."/>
            <person name="Retzel E.F."/>
            <person name="Riddle C."/>
            <person name="Sallet E."/>
            <person name="Samain S."/>
            <person name="Samson N."/>
            <person name="Sanders I."/>
            <person name="Saurat O."/>
            <person name="Scarpelli C."/>
            <person name="Schiex T."/>
            <person name="Segurens B."/>
            <person name="Severin A.J."/>
            <person name="Sherrier D.J."/>
            <person name="Shi R."/>
            <person name="Sims S."/>
            <person name="Singer S.R."/>
            <person name="Sinharoy S."/>
            <person name="Sterck L."/>
            <person name="Viollet A."/>
            <person name="Wang B.B."/>
            <person name="Wang K."/>
            <person name="Wang M."/>
            <person name="Wang X."/>
            <person name="Warfsmann J."/>
            <person name="Weissenbach J."/>
            <person name="White D.D."/>
            <person name="White J.D."/>
            <person name="Wiley G.B."/>
            <person name="Wincker P."/>
            <person name="Xing Y."/>
            <person name="Yang L."/>
            <person name="Yao Z."/>
            <person name="Ying F."/>
            <person name="Zhai J."/>
            <person name="Zhou L."/>
            <person name="Zuber A."/>
            <person name="Denarie J."/>
            <person name="Dixon R.A."/>
            <person name="May G.D."/>
            <person name="Schwartz D.C."/>
            <person name="Rogers J."/>
            <person name="Quetier F."/>
            <person name="Town C.D."/>
            <person name="Roe B.A."/>
        </authorList>
    </citation>
    <scope>NUCLEOTIDE SEQUENCE [LARGE SCALE GENOMIC DNA]</scope>
    <source>
        <strain evidence="1">A17</strain>
        <strain evidence="2 3">cv. Jemalong A17</strain>
    </source>
</reference>
<gene>
    <name evidence="1" type="ordered locus">MTR_5g034740</name>
</gene>
<proteinExistence type="predicted"/>
<dbReference type="PaxDb" id="3880-AES96226"/>